<dbReference type="FunFam" id="2.30.29.30:FF:000201">
    <property type="entry name" value="arf-GAP with Rho-GAP domain, ANK repeat and PH domain-containing protein 3"/>
    <property type="match status" value="1"/>
</dbReference>
<evidence type="ECO:0000256" key="4">
    <source>
        <dbReference type="ARBA" id="ARBA00022553"/>
    </source>
</evidence>
<evidence type="ECO:0000256" key="1">
    <source>
        <dbReference type="ARBA" id="ARBA00004496"/>
    </source>
</evidence>
<evidence type="ECO:0000259" key="9">
    <source>
        <dbReference type="PROSITE" id="PS50105"/>
    </source>
</evidence>
<dbReference type="CDD" id="cd13259">
    <property type="entry name" value="PH5_ARAP"/>
    <property type="match status" value="1"/>
</dbReference>
<evidence type="ECO:0000256" key="5">
    <source>
        <dbReference type="ARBA" id="ARBA00022737"/>
    </source>
</evidence>
<evidence type="ECO:0008006" key="15">
    <source>
        <dbReference type="Google" id="ProtNLM"/>
    </source>
</evidence>
<feature type="region of interest" description="Disordered" evidence="7">
    <location>
        <begin position="169"/>
        <end position="194"/>
    </location>
</feature>
<feature type="domain" description="PH" evidence="8">
    <location>
        <begin position="1149"/>
        <end position="1251"/>
    </location>
</feature>
<gene>
    <name evidence="13" type="ORF">QTO34_016187</name>
</gene>
<dbReference type="SUPFAM" id="SSF54236">
    <property type="entry name" value="Ubiquitin-like"/>
    <property type="match status" value="1"/>
</dbReference>
<dbReference type="EMBL" id="JAULJE010000005">
    <property type="protein sequence ID" value="KAK1343407.1"/>
    <property type="molecule type" value="Genomic_DNA"/>
</dbReference>
<keyword evidence="6" id="KW-0862">Zinc</keyword>
<dbReference type="FunFam" id="2.30.29.30:FF:000193">
    <property type="entry name" value="arf-GAP with Rho-GAP domain, ANK repeat and PH domain-containing protein 3"/>
    <property type="match status" value="1"/>
</dbReference>
<evidence type="ECO:0000313" key="13">
    <source>
        <dbReference type="EMBL" id="KAK1343407.1"/>
    </source>
</evidence>
<dbReference type="Proteomes" id="UP001177744">
    <property type="component" value="Unassembled WGS sequence"/>
</dbReference>
<dbReference type="SMART" id="SM00233">
    <property type="entry name" value="PH"/>
    <property type="match status" value="4"/>
</dbReference>
<keyword evidence="6" id="KW-0863">Zinc-finger</keyword>
<feature type="compositionally biased region" description="Acidic residues" evidence="7">
    <location>
        <begin position="1306"/>
        <end position="1326"/>
    </location>
</feature>
<dbReference type="InterPro" id="IPR038508">
    <property type="entry name" value="ArfGAP_dom_sf"/>
</dbReference>
<dbReference type="InterPro" id="IPR008936">
    <property type="entry name" value="Rho_GTPase_activation_prot"/>
</dbReference>
<feature type="domain" description="Arf-GAP" evidence="10">
    <location>
        <begin position="412"/>
        <end position="543"/>
    </location>
</feature>
<dbReference type="InterPro" id="IPR037278">
    <property type="entry name" value="ARFGAP/RecO"/>
</dbReference>
<protein>
    <recommendedName>
        <fullName evidence="15">Arf-GAP with Rho-GAP domain, ANK repeat and PH domain-containing protein 3</fullName>
    </recommendedName>
</protein>
<accession>A0AA40I6J1</accession>
<keyword evidence="4" id="KW-0597">Phosphoprotein</keyword>
<dbReference type="Pfam" id="PF00620">
    <property type="entry name" value="RhoGAP"/>
    <property type="match status" value="1"/>
</dbReference>
<dbReference type="InterPro" id="IPR000198">
    <property type="entry name" value="RhoGAP_dom"/>
</dbReference>
<evidence type="ECO:0000259" key="10">
    <source>
        <dbReference type="PROSITE" id="PS50115"/>
    </source>
</evidence>
<dbReference type="SUPFAM" id="SSF50729">
    <property type="entry name" value="PH domain-like"/>
    <property type="match status" value="5"/>
</dbReference>
<keyword evidence="5" id="KW-0677">Repeat</keyword>
<dbReference type="Gene3D" id="1.10.220.150">
    <property type="entry name" value="Arf GTPase activating protein"/>
    <property type="match status" value="1"/>
</dbReference>
<dbReference type="PANTHER" id="PTHR45899">
    <property type="entry name" value="RHO GTPASE ACTIVATING PROTEIN AT 15B, ISOFORM C"/>
    <property type="match status" value="1"/>
</dbReference>
<evidence type="ECO:0000256" key="7">
    <source>
        <dbReference type="SAM" id="MobiDB-lite"/>
    </source>
</evidence>
<dbReference type="Gene3D" id="2.30.29.30">
    <property type="entry name" value="Pleckstrin-homology domain (PH domain)/Phosphotyrosine-binding domain (PTB)"/>
    <property type="match status" value="3"/>
</dbReference>
<evidence type="ECO:0000256" key="2">
    <source>
        <dbReference type="ARBA" id="ARBA00022468"/>
    </source>
</evidence>
<feature type="domain" description="SAM" evidence="9">
    <location>
        <begin position="8"/>
        <end position="68"/>
    </location>
</feature>
<comment type="caution">
    <text evidence="13">The sequence shown here is derived from an EMBL/GenBank/DDBJ whole genome shotgun (WGS) entry which is preliminary data.</text>
</comment>
<feature type="domain" description="Ras-associating" evidence="11">
    <location>
        <begin position="1043"/>
        <end position="1136"/>
    </location>
</feature>
<dbReference type="PROSITE" id="PS50003">
    <property type="entry name" value="PH_DOMAIN"/>
    <property type="match status" value="3"/>
</dbReference>
<dbReference type="CDD" id="cd13254">
    <property type="entry name" value="PH2_ARAP"/>
    <property type="match status" value="1"/>
</dbReference>
<proteinExistence type="predicted"/>
<dbReference type="FunFam" id="1.10.150.50:FF:000057">
    <property type="entry name" value="Arf-GAP with Rho-GAP domain, ANK repeat and PH domain-containing protein 3"/>
    <property type="match status" value="1"/>
</dbReference>
<dbReference type="SUPFAM" id="SSF47769">
    <property type="entry name" value="SAM/Pointed domain"/>
    <property type="match status" value="1"/>
</dbReference>
<evidence type="ECO:0000256" key="3">
    <source>
        <dbReference type="ARBA" id="ARBA00022490"/>
    </source>
</evidence>
<dbReference type="GO" id="GO:0005096">
    <property type="term" value="F:GTPase activator activity"/>
    <property type="evidence" value="ECO:0007669"/>
    <property type="project" value="UniProtKB-KW"/>
</dbReference>
<dbReference type="CDD" id="cd09490">
    <property type="entry name" value="SAM_Arap1_2_3"/>
    <property type="match status" value="1"/>
</dbReference>
<dbReference type="SMART" id="SM00454">
    <property type="entry name" value="SAM"/>
    <property type="match status" value="1"/>
</dbReference>
<evidence type="ECO:0000313" key="14">
    <source>
        <dbReference type="Proteomes" id="UP001177744"/>
    </source>
</evidence>
<sequence length="1340" mass="147642">MAAPQDLDIAVWLATVHLEQYADTFRRHGMATAGAARGLGHEELKQLGISATGHRKRILRLLQTGVAEGSPDPQLDRAMEPSSSPAPQAQPSKPVPKPRTVFGGLSGPTTTQRPGLSPALLGPEVPRSPESSPRSLPLPTTSSEQPSASTTVEMMPNAIYFGLDLRGGAQTAQDTAPDSSQTAAPTPALRPTTGTVHIMDPGCLYYGVQPVGVPGAPNRREGRGVCQDRAEHRNYVFQRRFVQFNGRSLMYFGNDKDPFPKGVIPLSAIEMTRSSKDNKFQVITSQRVFVFRTESEAQRDTWCSTLQSCLKEQRLLGHPRAPQLPRPLRTGMLELRGHKAKVFAALSPGELALYKSEQAFSLGIGICFIELQGCSVRETKSRSFDLLTPHRCFSFTAESGGARQSWAAALQEAVTETLSDYEVAEKIWSNRANLHCADCGASRPDWAAVNLGVVICKQCAGQHRALGSGISKVQSLKLDTSVWSNEIVQLFIVLGNDRANRFWAGALPPGERLNPDTAPGPRGEFISRKYRLGLFRKPHPQYPDHSQLLQALCAAVAGPNLLKNMTQLLCVEASEDPSLDVYNEVVVPASYSSFLYCGPISNKAGPPPPRRGRDAPSRLWCVLGAALEMFVSESSPEPLSLIQPQDVVCLGVSPPPTDSGDLDRFLFSFELILTGGRIQHFGPDGADSLEAWVSAVGKWFSPLSCHQLLGPGLVRLGRLWLRSPSYTALAPGLWLSGFGLLRGDHLFLCPAPGPGPAVPEDMVHLRRLQEISVVSAADTPDKKEHLVLVETGSDGSDPGPVGLRTLYLQGEGRLDFSAWNAAIGGAAGGGGTGLQEQQMSRGDIPIIVDACISFVTQHGLRLEGVYRKGGARARSLRLLADFRRDARSVKLRPGEHFVEDVTDTLKRFFRELDDPVTSARLLPRWREAAELPQKNQRLEKYKEVIGCLPRVNRRTLATLIGHLYRSGAEVCSSEPDVHTEPGPALCTQRVPDGWAWEHEVRVLQELIDGYVSVFDIDSDQVAQIDLEVSLITTWKDVQLSQAGDLIIEVYIEQQLPDNCVTLKVSPTLTAEELTKQVLEMRGTAAGTDLWVTFEILEHGELERPLHPKERVLEQALQWCQLPEPCSASLLLRKVSLAQASCLFTGVRRESPRVGLLRCREEPPRLLGNRFQERFFLVRGRCLLLLKEKKSSKPEREWSLEGAKVYLGIRKKLKPPTPWGFTLILEKMHLYLSCTDEDEMWDWTTSILKAQHDDQQPVVLRRRSSSDLARQKFGTMPLLPIRGDDSGATLLSANQTLPMKSSQGSVDEQEELEEPVYEEPVYEEVGDFPELTKDTSTSFST</sequence>
<dbReference type="Gene3D" id="1.10.555.10">
    <property type="entry name" value="Rho GTPase activation protein"/>
    <property type="match status" value="1"/>
</dbReference>
<feature type="compositionally biased region" description="Low complexity" evidence="7">
    <location>
        <begin position="128"/>
        <end position="144"/>
    </location>
</feature>
<dbReference type="InterPro" id="IPR001660">
    <property type="entry name" value="SAM"/>
</dbReference>
<feature type="region of interest" description="Disordered" evidence="7">
    <location>
        <begin position="1295"/>
        <end position="1340"/>
    </location>
</feature>
<dbReference type="PRINTS" id="PR00405">
    <property type="entry name" value="REVINTRACTNG"/>
</dbReference>
<dbReference type="Gene3D" id="3.10.20.90">
    <property type="entry name" value="Phosphatidylinositol 3-kinase Catalytic Subunit, Chain A, domain 1"/>
    <property type="match status" value="1"/>
</dbReference>
<comment type="subcellular location">
    <subcellularLocation>
        <location evidence="1">Cytoplasm</location>
    </subcellularLocation>
</comment>
<evidence type="ECO:0000259" key="8">
    <source>
        <dbReference type="PROSITE" id="PS50003"/>
    </source>
</evidence>
<evidence type="ECO:0000259" key="11">
    <source>
        <dbReference type="PROSITE" id="PS50200"/>
    </source>
</evidence>
<dbReference type="InterPro" id="IPR001849">
    <property type="entry name" value="PH_domain"/>
</dbReference>
<dbReference type="Pfam" id="PF00169">
    <property type="entry name" value="PH"/>
    <property type="match status" value="2"/>
</dbReference>
<dbReference type="PROSITE" id="PS50105">
    <property type="entry name" value="SAM_DOMAIN"/>
    <property type="match status" value="1"/>
</dbReference>
<dbReference type="InterPro" id="IPR013761">
    <property type="entry name" value="SAM/pointed_sf"/>
</dbReference>
<dbReference type="GO" id="GO:0007165">
    <property type="term" value="P:signal transduction"/>
    <property type="evidence" value="ECO:0007669"/>
    <property type="project" value="InterPro"/>
</dbReference>
<dbReference type="Pfam" id="PF01412">
    <property type="entry name" value="ArfGap"/>
    <property type="match status" value="1"/>
</dbReference>
<dbReference type="SUPFAM" id="SSF48350">
    <property type="entry name" value="GTPase activation domain, GAP"/>
    <property type="match status" value="1"/>
</dbReference>
<keyword evidence="2" id="KW-0343">GTPase activation</keyword>
<dbReference type="PROSITE" id="PS50115">
    <property type="entry name" value="ARFGAP"/>
    <property type="match status" value="1"/>
</dbReference>
<name>A0AA40I6J1_CNENI</name>
<feature type="domain" description="PH" evidence="8">
    <location>
        <begin position="326"/>
        <end position="415"/>
    </location>
</feature>
<dbReference type="PROSITE" id="PS50200">
    <property type="entry name" value="RA"/>
    <property type="match status" value="1"/>
</dbReference>
<evidence type="ECO:0000259" key="12">
    <source>
        <dbReference type="PROSITE" id="PS50238"/>
    </source>
</evidence>
<dbReference type="FunFam" id="3.10.20.90:FF:000109">
    <property type="entry name" value="Arf-GAP with Rho-GAP domain, ANK repeat and PH domain-containing protein 3"/>
    <property type="match status" value="1"/>
</dbReference>
<keyword evidence="3" id="KW-0963">Cytoplasm</keyword>
<dbReference type="InterPro" id="IPR001164">
    <property type="entry name" value="ArfGAP_dom"/>
</dbReference>
<dbReference type="FunFam" id="1.10.220.150:FF:000006">
    <property type="entry name" value="arf-GAP with Rho-GAP domain, ANK repeat and PH domain-containing protein 3"/>
    <property type="match status" value="1"/>
</dbReference>
<dbReference type="PANTHER" id="PTHR45899:SF4">
    <property type="entry name" value="ARF-GAP WITH RHO-GAP DOMAIN, ANK REPEAT AND PH DOMAIN-CONTAINING PROTEIN 3"/>
    <property type="match status" value="1"/>
</dbReference>
<dbReference type="GO" id="GO:0005737">
    <property type="term" value="C:cytoplasm"/>
    <property type="evidence" value="ECO:0007669"/>
    <property type="project" value="UniProtKB-SubCell"/>
</dbReference>
<dbReference type="GO" id="GO:0005547">
    <property type="term" value="F:phosphatidylinositol-3,4,5-trisphosphate binding"/>
    <property type="evidence" value="ECO:0007669"/>
    <property type="project" value="TreeGrafter"/>
</dbReference>
<dbReference type="InterPro" id="IPR029071">
    <property type="entry name" value="Ubiquitin-like_domsf"/>
</dbReference>
<organism evidence="13 14">
    <name type="scientific">Cnephaeus nilssonii</name>
    <name type="common">Northern bat</name>
    <name type="synonym">Eptesicus nilssonii</name>
    <dbReference type="NCBI Taxonomy" id="3371016"/>
    <lineage>
        <taxon>Eukaryota</taxon>
        <taxon>Metazoa</taxon>
        <taxon>Chordata</taxon>
        <taxon>Craniata</taxon>
        <taxon>Vertebrata</taxon>
        <taxon>Euteleostomi</taxon>
        <taxon>Mammalia</taxon>
        <taxon>Eutheria</taxon>
        <taxon>Laurasiatheria</taxon>
        <taxon>Chiroptera</taxon>
        <taxon>Yangochiroptera</taxon>
        <taxon>Vespertilionidae</taxon>
        <taxon>Cnephaeus</taxon>
    </lineage>
</organism>
<reference evidence="13" key="1">
    <citation type="submission" date="2023-06" db="EMBL/GenBank/DDBJ databases">
        <title>Reference genome for the Northern bat (Eptesicus nilssonii), a most northern bat species.</title>
        <authorList>
            <person name="Laine V.N."/>
            <person name="Pulliainen A.T."/>
            <person name="Lilley T.M."/>
        </authorList>
    </citation>
    <scope>NUCLEOTIDE SEQUENCE</scope>
    <source>
        <strain evidence="13">BLF_Eptnil</strain>
        <tissue evidence="13">Kidney</tissue>
    </source>
</reference>
<dbReference type="InterPro" id="IPR052227">
    <property type="entry name" value="Arf-Rho-GAP_ANK-PH_domain"/>
</dbReference>
<evidence type="ECO:0000256" key="6">
    <source>
        <dbReference type="PROSITE-ProRule" id="PRU00288"/>
    </source>
</evidence>
<dbReference type="Pfam" id="PF00788">
    <property type="entry name" value="RA"/>
    <property type="match status" value="1"/>
</dbReference>
<dbReference type="Pfam" id="PF07647">
    <property type="entry name" value="SAM_2"/>
    <property type="match status" value="1"/>
</dbReference>
<feature type="domain" description="Rho-GAP" evidence="12">
    <location>
        <begin position="832"/>
        <end position="1014"/>
    </location>
</feature>
<feature type="compositionally biased region" description="Low complexity" evidence="7">
    <location>
        <begin position="182"/>
        <end position="194"/>
    </location>
</feature>
<dbReference type="InterPro" id="IPR011993">
    <property type="entry name" value="PH-like_dom_sf"/>
</dbReference>
<dbReference type="SMART" id="SM00105">
    <property type="entry name" value="ArfGap"/>
    <property type="match status" value="1"/>
</dbReference>
<keyword evidence="6" id="KW-0479">Metal-binding</keyword>
<dbReference type="Gene3D" id="1.10.150.50">
    <property type="entry name" value="Transcription Factor, Ets-1"/>
    <property type="match status" value="1"/>
</dbReference>
<dbReference type="SMART" id="SM00324">
    <property type="entry name" value="RhoGAP"/>
    <property type="match status" value="1"/>
</dbReference>
<feature type="compositionally biased region" description="Polar residues" evidence="7">
    <location>
        <begin position="170"/>
        <end position="181"/>
    </location>
</feature>
<keyword evidence="14" id="KW-1185">Reference proteome</keyword>
<feature type="region of interest" description="Disordered" evidence="7">
    <location>
        <begin position="65"/>
        <end position="151"/>
    </location>
</feature>
<dbReference type="PROSITE" id="PS50238">
    <property type="entry name" value="RHOGAP"/>
    <property type="match status" value="1"/>
</dbReference>
<dbReference type="SUPFAM" id="SSF57863">
    <property type="entry name" value="ArfGap/RecO-like zinc finger"/>
    <property type="match status" value="1"/>
</dbReference>
<dbReference type="GO" id="GO:0008270">
    <property type="term" value="F:zinc ion binding"/>
    <property type="evidence" value="ECO:0007669"/>
    <property type="project" value="UniProtKB-KW"/>
</dbReference>
<dbReference type="InterPro" id="IPR000159">
    <property type="entry name" value="RA_dom"/>
</dbReference>
<feature type="domain" description="PH" evidence="8">
    <location>
        <begin position="219"/>
        <end position="311"/>
    </location>
</feature>
<feature type="compositionally biased region" description="Low complexity" evidence="7">
    <location>
        <begin position="81"/>
        <end position="92"/>
    </location>
</feature>
<feature type="compositionally biased region" description="Polar residues" evidence="7">
    <location>
        <begin position="1295"/>
        <end position="1305"/>
    </location>
</feature>